<protein>
    <recommendedName>
        <fullName evidence="8">Probable membrane transporter protein</fullName>
    </recommendedName>
</protein>
<dbReference type="AlphaFoldDB" id="C4G843"/>
<dbReference type="HOGENOM" id="CLU_054750_5_0_9"/>
<evidence type="ECO:0000256" key="4">
    <source>
        <dbReference type="ARBA" id="ARBA00022475"/>
    </source>
</evidence>
<evidence type="ECO:0000256" key="8">
    <source>
        <dbReference type="RuleBase" id="RU363041"/>
    </source>
</evidence>
<accession>C4G843</accession>
<reference evidence="9" key="1">
    <citation type="submission" date="2009-04" db="EMBL/GenBank/DDBJ databases">
        <authorList>
            <person name="Weinstock G."/>
            <person name="Sodergren E."/>
            <person name="Clifton S."/>
            <person name="Fulton L."/>
            <person name="Fulton B."/>
            <person name="Courtney L."/>
            <person name="Fronick C."/>
            <person name="Harrison M."/>
            <person name="Strong C."/>
            <person name="Farmer C."/>
            <person name="Delahaunty K."/>
            <person name="Markovic C."/>
            <person name="Hall O."/>
            <person name="Minx P."/>
            <person name="Tomlinson C."/>
            <person name="Mitreva M."/>
            <person name="Nelson J."/>
            <person name="Hou S."/>
            <person name="Wollam A."/>
            <person name="Pepin K.H."/>
            <person name="Johnson M."/>
            <person name="Bhonagiri V."/>
            <person name="Nash W.E."/>
            <person name="Warren W."/>
            <person name="Chinwalla A."/>
            <person name="Mardis E.R."/>
            <person name="Wilson R.K."/>
        </authorList>
    </citation>
    <scope>NUCLEOTIDE SEQUENCE [LARGE SCALE GENOMIC DNA]</scope>
    <source>
        <strain evidence="9">DSM 14600</strain>
    </source>
</reference>
<feature type="transmembrane region" description="Helical" evidence="8">
    <location>
        <begin position="66"/>
        <end position="85"/>
    </location>
</feature>
<dbReference type="Proteomes" id="UP000003494">
    <property type="component" value="Unassembled WGS sequence"/>
</dbReference>
<dbReference type="InterPro" id="IPR002781">
    <property type="entry name" value="TM_pro_TauE-like"/>
</dbReference>
<comment type="similarity">
    <text evidence="2 8">Belongs to the 4-toluene sulfonate uptake permease (TSUP) (TC 2.A.102) family.</text>
</comment>
<evidence type="ECO:0000313" key="9">
    <source>
        <dbReference type="EMBL" id="EEP28796.1"/>
    </source>
</evidence>
<dbReference type="PANTHER" id="PTHR30269:SF37">
    <property type="entry name" value="MEMBRANE TRANSPORTER PROTEIN"/>
    <property type="match status" value="1"/>
</dbReference>
<feature type="transmembrane region" description="Helical" evidence="8">
    <location>
        <begin position="92"/>
        <end position="110"/>
    </location>
</feature>
<evidence type="ECO:0000313" key="10">
    <source>
        <dbReference type="Proteomes" id="UP000003494"/>
    </source>
</evidence>
<dbReference type="eggNOG" id="COG0730">
    <property type="taxonomic scope" value="Bacteria"/>
</dbReference>
<evidence type="ECO:0000256" key="2">
    <source>
        <dbReference type="ARBA" id="ARBA00009142"/>
    </source>
</evidence>
<dbReference type="Pfam" id="PF01925">
    <property type="entry name" value="TauE"/>
    <property type="match status" value="1"/>
</dbReference>
<evidence type="ECO:0000256" key="1">
    <source>
        <dbReference type="ARBA" id="ARBA00004651"/>
    </source>
</evidence>
<proteinExistence type="inferred from homology"/>
<feature type="transmembrane region" description="Helical" evidence="8">
    <location>
        <begin position="162"/>
        <end position="181"/>
    </location>
</feature>
<evidence type="ECO:0000256" key="7">
    <source>
        <dbReference type="ARBA" id="ARBA00023136"/>
    </source>
</evidence>
<keyword evidence="7 8" id="KW-0472">Membrane</keyword>
<sequence length="239" mass="26773">MWLFIIATLLAMFVKGLVGFGNTLVFDTITSYTANNVDISPVELLLTYPSNLILALRNRSRLDYRIWLPTAIVVVIGSFTGVNLLRYLDAHLVKIFFALVVIGMSVKMFLDIRSNVSHPLRGPVRVIFEIFAGLIFGMFGVGTLVAVGMGNNVEDTETFKTNLNMVFVVETTIRIVLYLVYGIITLQTFTRSLMLYPFMFAAVFAGMKVASRMNERTVKYLVVLFLFISGISLLITNLL</sequence>
<feature type="transmembrane region" description="Helical" evidence="8">
    <location>
        <begin position="218"/>
        <end position="238"/>
    </location>
</feature>
<feature type="transmembrane region" description="Helical" evidence="8">
    <location>
        <begin position="193"/>
        <end position="211"/>
    </location>
</feature>
<name>C4G843_9FIRM</name>
<dbReference type="GO" id="GO:0005886">
    <property type="term" value="C:plasma membrane"/>
    <property type="evidence" value="ECO:0007669"/>
    <property type="project" value="UniProtKB-SubCell"/>
</dbReference>
<dbReference type="PANTHER" id="PTHR30269">
    <property type="entry name" value="TRANSMEMBRANE PROTEIN YFCA"/>
    <property type="match status" value="1"/>
</dbReference>
<dbReference type="EMBL" id="ACIP02000001">
    <property type="protein sequence ID" value="EEP28796.1"/>
    <property type="molecule type" value="Genomic_DNA"/>
</dbReference>
<keyword evidence="4 8" id="KW-1003">Cell membrane</keyword>
<evidence type="ECO:0000256" key="5">
    <source>
        <dbReference type="ARBA" id="ARBA00022692"/>
    </source>
</evidence>
<keyword evidence="3" id="KW-0813">Transport</keyword>
<keyword evidence="6 8" id="KW-1133">Transmembrane helix</keyword>
<keyword evidence="5 8" id="KW-0812">Transmembrane</keyword>
<organism evidence="9 10">
    <name type="scientific">Shuttleworthella satelles DSM 14600</name>
    <dbReference type="NCBI Taxonomy" id="626523"/>
    <lineage>
        <taxon>Bacteria</taxon>
        <taxon>Bacillati</taxon>
        <taxon>Bacillota</taxon>
        <taxon>Clostridia</taxon>
        <taxon>Lachnospirales</taxon>
        <taxon>Lachnospiraceae</taxon>
        <taxon>Shuttleworthella</taxon>
    </lineage>
</organism>
<gene>
    <name evidence="9" type="ORF">GCWU000342_00138</name>
</gene>
<keyword evidence="10" id="KW-1185">Reference proteome</keyword>
<comment type="caution">
    <text evidence="9">The sequence shown here is derived from an EMBL/GenBank/DDBJ whole genome shotgun (WGS) entry which is preliminary data.</text>
</comment>
<feature type="transmembrane region" description="Helical" evidence="8">
    <location>
        <begin position="130"/>
        <end position="150"/>
    </location>
</feature>
<evidence type="ECO:0000256" key="6">
    <source>
        <dbReference type="ARBA" id="ARBA00022989"/>
    </source>
</evidence>
<dbReference type="RefSeq" id="WP_006905184.1">
    <property type="nucleotide sequence ID" value="NZ_GG665866.1"/>
</dbReference>
<dbReference type="STRING" id="626523.GCWU000342_00138"/>
<dbReference type="InterPro" id="IPR052017">
    <property type="entry name" value="TSUP"/>
</dbReference>
<evidence type="ECO:0000256" key="3">
    <source>
        <dbReference type="ARBA" id="ARBA00022448"/>
    </source>
</evidence>
<comment type="subcellular location">
    <subcellularLocation>
        <location evidence="1 8">Cell membrane</location>
        <topology evidence="1 8">Multi-pass membrane protein</topology>
    </subcellularLocation>
</comment>